<name>A0ABU3GJA1_9MICO</name>
<dbReference type="PANTHER" id="PTHR36113:SF6">
    <property type="entry name" value="FOSFOMYCIN RESISTANCE PROTEIN FOSX"/>
    <property type="match status" value="1"/>
</dbReference>
<reference evidence="2 3" key="1">
    <citation type="submission" date="2023-08" db="EMBL/GenBank/DDBJ databases">
        <title>Microbacterium aquilitoris sp. nov. and Microbacterium gwkjibeachense sp. nov., isolated from beach.</title>
        <authorList>
            <person name="Lee S.D."/>
            <person name="Yang H."/>
            <person name="Kim I."/>
        </authorList>
    </citation>
    <scope>NUCLEOTIDE SEQUENCE [LARGE SCALE GENOMIC DNA]</scope>
    <source>
        <strain evidence="2 3">KSW-18</strain>
    </source>
</reference>
<dbReference type="PANTHER" id="PTHR36113">
    <property type="entry name" value="LYASE, PUTATIVE-RELATED-RELATED"/>
    <property type="match status" value="1"/>
</dbReference>
<feature type="domain" description="VOC" evidence="1">
    <location>
        <begin position="3"/>
        <end position="128"/>
    </location>
</feature>
<accession>A0ABU3GJA1</accession>
<dbReference type="InterPro" id="IPR029068">
    <property type="entry name" value="Glyas_Bleomycin-R_OHBP_Dase"/>
</dbReference>
<evidence type="ECO:0000259" key="1">
    <source>
        <dbReference type="PROSITE" id="PS51819"/>
    </source>
</evidence>
<comment type="caution">
    <text evidence="2">The sequence shown here is derived from an EMBL/GenBank/DDBJ whole genome shotgun (WGS) entry which is preliminary data.</text>
</comment>
<sequence>MAGFHHIELWVADLSAAQAEWGWLLAELGFARESVWTEGESWAAGDAYLTFTTSPNLSTSVHDRRAPGVNHIAFSGGSRAGVDAIIAAAPDHGWRPLYQERYPHAGGPDHYAGWLENSAGVKAEIVADTP</sequence>
<evidence type="ECO:0000313" key="2">
    <source>
        <dbReference type="EMBL" id="MDT3330778.1"/>
    </source>
</evidence>
<dbReference type="Pfam" id="PF13669">
    <property type="entry name" value="Glyoxalase_4"/>
    <property type="match status" value="1"/>
</dbReference>
<proteinExistence type="predicted"/>
<dbReference type="Gene3D" id="3.10.180.10">
    <property type="entry name" value="2,3-Dihydroxybiphenyl 1,2-Dioxygenase, domain 1"/>
    <property type="match status" value="1"/>
</dbReference>
<dbReference type="InterPro" id="IPR051332">
    <property type="entry name" value="Fosfomycin_Res_Enzymes"/>
</dbReference>
<keyword evidence="3" id="KW-1185">Reference proteome</keyword>
<protein>
    <submittedName>
        <fullName evidence="2">VOC family protein</fullName>
    </submittedName>
</protein>
<dbReference type="EMBL" id="JAUZVT010000002">
    <property type="protein sequence ID" value="MDT3330778.1"/>
    <property type="molecule type" value="Genomic_DNA"/>
</dbReference>
<dbReference type="SUPFAM" id="SSF54593">
    <property type="entry name" value="Glyoxalase/Bleomycin resistance protein/Dihydroxybiphenyl dioxygenase"/>
    <property type="match status" value="1"/>
</dbReference>
<dbReference type="Proteomes" id="UP001262835">
    <property type="component" value="Unassembled WGS sequence"/>
</dbReference>
<evidence type="ECO:0000313" key="3">
    <source>
        <dbReference type="Proteomes" id="UP001262835"/>
    </source>
</evidence>
<organism evidence="2 3">
    <name type="scientific">Microbacterium aquilitoris</name>
    <dbReference type="NCBI Taxonomy" id="3067307"/>
    <lineage>
        <taxon>Bacteria</taxon>
        <taxon>Bacillati</taxon>
        <taxon>Actinomycetota</taxon>
        <taxon>Actinomycetes</taxon>
        <taxon>Micrococcales</taxon>
        <taxon>Microbacteriaceae</taxon>
        <taxon>Microbacterium</taxon>
    </lineage>
</organism>
<dbReference type="PROSITE" id="PS51819">
    <property type="entry name" value="VOC"/>
    <property type="match status" value="1"/>
</dbReference>
<dbReference type="InterPro" id="IPR037523">
    <property type="entry name" value="VOC_core"/>
</dbReference>
<dbReference type="RefSeq" id="WP_116229316.1">
    <property type="nucleotide sequence ID" value="NZ_JAUZVT010000002.1"/>
</dbReference>
<gene>
    <name evidence="2" type="ORF">Q9S78_08845</name>
</gene>